<sequence>MAGSEWPAVIWRSVPGTSPQYWSGTVQEARIADIGANTNAVADCHTDCSGFITSLFTYVNSQGVATVFSDWQAGQDNSIPEAGCFDPPGTGDGLCQSPNAKNYFTCFTRGLNGFQPVILAEIQPGDLLAFANTKDQSDSGHVMLVVAVSQDPSDSSGSTQFVVVADETMDAHDDDSRGTTQHGVGLGIAKLVQTSGGLEFYWKGSSVAAQQCAPALGRAVVNQLL</sequence>
<accession>A0ABU5IB91</accession>
<organism evidence="1 2">
    <name type="scientific">Azohydromonas lata</name>
    <dbReference type="NCBI Taxonomy" id="45677"/>
    <lineage>
        <taxon>Bacteria</taxon>
        <taxon>Pseudomonadati</taxon>
        <taxon>Pseudomonadota</taxon>
        <taxon>Betaproteobacteria</taxon>
        <taxon>Burkholderiales</taxon>
        <taxon>Sphaerotilaceae</taxon>
        <taxon>Azohydromonas</taxon>
    </lineage>
</organism>
<proteinExistence type="predicted"/>
<reference evidence="1 2" key="1">
    <citation type="submission" date="2023-11" db="EMBL/GenBank/DDBJ databases">
        <title>Draft genome of Azohydromonas lata strain H1 (DSM1123), a polyhydroxyalkanoate producer.</title>
        <authorList>
            <person name="Traversa D."/>
            <person name="D'Addabbo P."/>
            <person name="Pazzani C."/>
            <person name="Manzari C."/>
            <person name="Chiara M."/>
            <person name="Scrascia M."/>
        </authorList>
    </citation>
    <scope>NUCLEOTIDE SEQUENCE [LARGE SCALE GENOMIC DNA]</scope>
    <source>
        <strain evidence="1 2">H1</strain>
    </source>
</reference>
<dbReference type="Gene3D" id="3.90.1720.10">
    <property type="entry name" value="endopeptidase domain like (from Nostoc punctiforme)"/>
    <property type="match status" value="1"/>
</dbReference>
<gene>
    <name evidence="1" type="ORF">SM757_07225</name>
</gene>
<evidence type="ECO:0000313" key="1">
    <source>
        <dbReference type="EMBL" id="MDZ5456362.1"/>
    </source>
</evidence>
<protein>
    <submittedName>
        <fullName evidence="1">Uncharacterized protein</fullName>
    </submittedName>
</protein>
<name>A0ABU5IB91_9BURK</name>
<dbReference type="RefSeq" id="WP_322464944.1">
    <property type="nucleotide sequence ID" value="NZ_JAXOJX010000008.1"/>
</dbReference>
<evidence type="ECO:0000313" key="2">
    <source>
        <dbReference type="Proteomes" id="UP001293718"/>
    </source>
</evidence>
<keyword evidence="2" id="KW-1185">Reference proteome</keyword>
<dbReference type="EMBL" id="JAXOJX010000008">
    <property type="protein sequence ID" value="MDZ5456362.1"/>
    <property type="molecule type" value="Genomic_DNA"/>
</dbReference>
<comment type="caution">
    <text evidence="1">The sequence shown here is derived from an EMBL/GenBank/DDBJ whole genome shotgun (WGS) entry which is preliminary data.</text>
</comment>
<dbReference type="Proteomes" id="UP001293718">
    <property type="component" value="Unassembled WGS sequence"/>
</dbReference>